<organism evidence="2 3">
    <name type="scientific">Ascaris lumbricoides</name>
    <name type="common">Giant roundworm</name>
    <dbReference type="NCBI Taxonomy" id="6252"/>
    <lineage>
        <taxon>Eukaryota</taxon>
        <taxon>Metazoa</taxon>
        <taxon>Ecdysozoa</taxon>
        <taxon>Nematoda</taxon>
        <taxon>Chromadorea</taxon>
        <taxon>Rhabditida</taxon>
        <taxon>Spirurina</taxon>
        <taxon>Ascaridomorpha</taxon>
        <taxon>Ascaridoidea</taxon>
        <taxon>Ascarididae</taxon>
        <taxon>Ascaris</taxon>
    </lineage>
</organism>
<dbReference type="AlphaFoldDB" id="A0A9J2PMG8"/>
<evidence type="ECO:0000313" key="3">
    <source>
        <dbReference type="WBParaSite" id="ALUE_0001074601-mRNA-1"/>
    </source>
</evidence>
<proteinExistence type="predicted"/>
<feature type="transmembrane region" description="Helical" evidence="1">
    <location>
        <begin position="12"/>
        <end position="31"/>
    </location>
</feature>
<dbReference type="WBParaSite" id="ALUE_0001074601-mRNA-1">
    <property type="protein sequence ID" value="ALUE_0001074601-mRNA-1"/>
    <property type="gene ID" value="ALUE_0001074601"/>
</dbReference>
<name>A0A9J2PMG8_ASCLU</name>
<evidence type="ECO:0000313" key="2">
    <source>
        <dbReference type="Proteomes" id="UP000036681"/>
    </source>
</evidence>
<keyword evidence="1" id="KW-1133">Transmembrane helix</keyword>
<dbReference type="Proteomes" id="UP000036681">
    <property type="component" value="Unplaced"/>
</dbReference>
<accession>A0A9J2PMG8</accession>
<feature type="transmembrane region" description="Helical" evidence="1">
    <location>
        <begin position="37"/>
        <end position="56"/>
    </location>
</feature>
<keyword evidence="1" id="KW-0812">Transmembrane</keyword>
<protein>
    <submittedName>
        <fullName evidence="3">Uncharacterized protein</fullName>
    </submittedName>
</protein>
<keyword evidence="2" id="KW-1185">Reference proteome</keyword>
<reference evidence="3" key="1">
    <citation type="submission" date="2023-03" db="UniProtKB">
        <authorList>
            <consortium name="WormBaseParasite"/>
        </authorList>
    </citation>
    <scope>IDENTIFICATION</scope>
</reference>
<keyword evidence="1" id="KW-0472">Membrane</keyword>
<evidence type="ECO:0000256" key="1">
    <source>
        <dbReference type="SAM" id="Phobius"/>
    </source>
</evidence>
<sequence>MRMYEEERCQHYRRGILFGVIAGATILNYIVSLRYPSLLRAFLFAHSISVILLIGFTEKKLPQKLSISFVNSFLLISLNYRNRDSKGKVPEVHIYFLRMSISVEIYRIHIYE</sequence>